<proteinExistence type="predicted"/>
<evidence type="ECO:0000313" key="3">
    <source>
        <dbReference type="Proteomes" id="UP000440367"/>
    </source>
</evidence>
<accession>A0A6A3QC79</accession>
<dbReference type="Proteomes" id="UP000440732">
    <property type="component" value="Unassembled WGS sequence"/>
</dbReference>
<sequence>MATFERDTRLSHKTTSLTAPQVEAPLDCNMQQQPMGEFMAHARRGQRSQRQFVQYARPADAHCSAYFDGRDQTGGGVKDQGERKHYRATQEIQEALAVPARHGAPQQHQENGEKQAALAREYGVTRAAICHIKKNHRDEIITRYDLPVNQVQEIDRAENVSDQPDEEGAVRELRSSSALLLMATLRVYRTSPAAFRRAVWRLIM</sequence>
<evidence type="ECO:0008006" key="5">
    <source>
        <dbReference type="Google" id="ProtNLM"/>
    </source>
</evidence>
<evidence type="ECO:0000313" key="2">
    <source>
        <dbReference type="EMBL" id="KAE9172271.1"/>
    </source>
</evidence>
<dbReference type="Proteomes" id="UP000440367">
    <property type="component" value="Unassembled WGS sequence"/>
</dbReference>
<gene>
    <name evidence="2" type="ORF">PF002_g29613</name>
    <name evidence="1" type="ORF">PF006_g28802</name>
</gene>
<protein>
    <recommendedName>
        <fullName evidence="5">HTH psq-type domain-containing protein</fullName>
    </recommendedName>
</protein>
<comment type="caution">
    <text evidence="1">The sequence shown here is derived from an EMBL/GenBank/DDBJ whole genome shotgun (WGS) entry which is preliminary data.</text>
</comment>
<dbReference type="AlphaFoldDB" id="A0A6A3QC79"/>
<reference evidence="3 4" key="1">
    <citation type="submission" date="2018-08" db="EMBL/GenBank/DDBJ databases">
        <title>Genomic investigation of the strawberry pathogen Phytophthora fragariae indicates pathogenicity is determined by transcriptional variation in three key races.</title>
        <authorList>
            <person name="Adams T.M."/>
            <person name="Armitage A.D."/>
            <person name="Sobczyk M.K."/>
            <person name="Bates H.J."/>
            <person name="Dunwell J.M."/>
            <person name="Nellist C.F."/>
            <person name="Harrison R.J."/>
        </authorList>
    </citation>
    <scope>NUCLEOTIDE SEQUENCE [LARGE SCALE GENOMIC DNA]</scope>
    <source>
        <strain evidence="2 3">BC-1</strain>
        <strain evidence="1 4">NOV-5</strain>
    </source>
</reference>
<dbReference type="EMBL" id="QXGD01004137">
    <property type="protein sequence ID" value="KAE9172271.1"/>
    <property type="molecule type" value="Genomic_DNA"/>
</dbReference>
<evidence type="ECO:0000313" key="1">
    <source>
        <dbReference type="EMBL" id="KAE9073052.1"/>
    </source>
</evidence>
<name>A0A6A3QC79_9STRA</name>
<evidence type="ECO:0000313" key="4">
    <source>
        <dbReference type="Proteomes" id="UP000440732"/>
    </source>
</evidence>
<dbReference type="EMBL" id="QXGA01004480">
    <property type="protein sequence ID" value="KAE9073052.1"/>
    <property type="molecule type" value="Genomic_DNA"/>
</dbReference>
<organism evidence="1 4">
    <name type="scientific">Phytophthora fragariae</name>
    <dbReference type="NCBI Taxonomy" id="53985"/>
    <lineage>
        <taxon>Eukaryota</taxon>
        <taxon>Sar</taxon>
        <taxon>Stramenopiles</taxon>
        <taxon>Oomycota</taxon>
        <taxon>Peronosporomycetes</taxon>
        <taxon>Peronosporales</taxon>
        <taxon>Peronosporaceae</taxon>
        <taxon>Phytophthora</taxon>
    </lineage>
</organism>